<dbReference type="AlphaFoldDB" id="A0A0N1HTI1"/>
<dbReference type="EC" id="2.1.1.282" evidence="2"/>
<dbReference type="GeneID" id="28742205"/>
<evidence type="ECO:0000256" key="4">
    <source>
        <dbReference type="ARBA" id="ARBA00022679"/>
    </source>
</evidence>
<dbReference type="InterPro" id="IPR036602">
    <property type="entry name" value="tRNA_yW-synthesising-like_sf"/>
</dbReference>
<dbReference type="VEuPathDB" id="FungiDB:AB675_9760"/>
<protein>
    <recommendedName>
        <fullName evidence="2">tRNA(Phe) 7-[(3-amino-3-carboxypropyl)-4-demethylwyosine(37)-N(4)]-methyltransferase</fullName>
        <ecNumber evidence="2">2.1.1.282</ecNumber>
    </recommendedName>
    <alternativeName>
        <fullName evidence="7">tRNA(Phe) 7-((3-amino-3-carboxypropyl)-4-demethylwyosine(37)-N(4))-methyltransferase</fullName>
    </alternativeName>
</protein>
<comment type="caution">
    <text evidence="11">The sequence shown here is derived from an EMBL/GenBank/DDBJ whole genome shotgun (WGS) entry which is preliminary data.</text>
</comment>
<evidence type="ECO:0000313" key="11">
    <source>
        <dbReference type="EMBL" id="KPI42343.1"/>
    </source>
</evidence>
<organism evidence="11 12">
    <name type="scientific">Cyphellophora attinorum</name>
    <dbReference type="NCBI Taxonomy" id="1664694"/>
    <lineage>
        <taxon>Eukaryota</taxon>
        <taxon>Fungi</taxon>
        <taxon>Dikarya</taxon>
        <taxon>Ascomycota</taxon>
        <taxon>Pezizomycotina</taxon>
        <taxon>Eurotiomycetes</taxon>
        <taxon>Chaetothyriomycetidae</taxon>
        <taxon>Chaetothyriales</taxon>
        <taxon>Cyphellophoraceae</taxon>
        <taxon>Cyphellophora</taxon>
    </lineage>
</organism>
<evidence type="ECO:0000256" key="7">
    <source>
        <dbReference type="ARBA" id="ARBA00030554"/>
    </source>
</evidence>
<dbReference type="InterPro" id="IPR003827">
    <property type="entry name" value="tRNA_yW-synthesising"/>
</dbReference>
<dbReference type="Pfam" id="PF02676">
    <property type="entry name" value="TYW3"/>
    <property type="match status" value="1"/>
</dbReference>
<evidence type="ECO:0000256" key="1">
    <source>
        <dbReference type="ARBA" id="ARBA00008569"/>
    </source>
</evidence>
<feature type="compositionally biased region" description="Basic and acidic residues" evidence="9">
    <location>
        <begin position="289"/>
        <end position="307"/>
    </location>
</feature>
<dbReference type="OrthoDB" id="263283at2759"/>
<evidence type="ECO:0000256" key="5">
    <source>
        <dbReference type="ARBA" id="ARBA00022691"/>
    </source>
</evidence>
<evidence type="ECO:0000313" key="12">
    <source>
        <dbReference type="Proteomes" id="UP000038010"/>
    </source>
</evidence>
<keyword evidence="3" id="KW-0489">Methyltransferase</keyword>
<evidence type="ECO:0000256" key="8">
    <source>
        <dbReference type="ARBA" id="ARBA00049202"/>
    </source>
</evidence>
<dbReference type="PANTHER" id="PTHR48418:SF1">
    <property type="entry name" value="TRNA WYBUTOSINE-SYNTHESIZING PROTEIN 3"/>
    <property type="match status" value="1"/>
</dbReference>
<dbReference type="GO" id="GO:0008168">
    <property type="term" value="F:methyltransferase activity"/>
    <property type="evidence" value="ECO:0007669"/>
    <property type="project" value="UniProtKB-KW"/>
</dbReference>
<dbReference type="GO" id="GO:0008033">
    <property type="term" value="P:tRNA processing"/>
    <property type="evidence" value="ECO:0007669"/>
    <property type="project" value="UniProtKB-KW"/>
</dbReference>
<sequence>MTSGASPLPPRFLTKKNSILSQLALDPSDYDDKSPKGSVDAQIFDLIRLINGVEGWVTTSSCAGRVAVFVEGPKKEVPSNRSTSNSGEPPDKQFDKDAAFLADVDREGTGSEVKTAPGGKGGGRWLFVSHDPPDVPDLQEVGSEFWTQKFGMSRNGDVPSSARLIHLTYSPLILHVLCATLDYAKPLLAAAINAGFRESGVQSLKALDPDYDGDGVMVAIRTNGIVFESVIGLYDPCRDSAAAIVSEEYLAMCTGIVGERFRWNEVRKERLVQEIVGAMKRTRLAEGAKQIETKDDRRQRKRQEGLARQKKQQAAQKEANVSQQTDNVEDHD</sequence>
<comment type="catalytic activity">
    <reaction evidence="8">
        <text>4-demethyl-7-[(3S)-3-amino-3-carboxypropyl]wyosine(37) in tRNA(Phe) + S-adenosyl-L-methionine = 7-[(3S)-3-amino-3-carboxypropyl]wyosine(37) in tRNA(Phe) + S-adenosyl-L-homocysteine + H(+)</text>
        <dbReference type="Rhea" id="RHEA:36635"/>
        <dbReference type="Rhea" id="RHEA-COMP:10378"/>
        <dbReference type="Rhea" id="RHEA-COMP:10379"/>
        <dbReference type="ChEBI" id="CHEBI:15378"/>
        <dbReference type="ChEBI" id="CHEBI:57856"/>
        <dbReference type="ChEBI" id="CHEBI:59789"/>
        <dbReference type="ChEBI" id="CHEBI:73543"/>
        <dbReference type="ChEBI" id="CHEBI:73550"/>
        <dbReference type="EC" id="2.1.1.282"/>
    </reaction>
</comment>
<feature type="region of interest" description="Disordered" evidence="9">
    <location>
        <begin position="289"/>
        <end position="332"/>
    </location>
</feature>
<dbReference type="GO" id="GO:0032259">
    <property type="term" value="P:methylation"/>
    <property type="evidence" value="ECO:0007669"/>
    <property type="project" value="UniProtKB-KW"/>
</dbReference>
<feature type="region of interest" description="Disordered" evidence="9">
    <location>
        <begin position="75"/>
        <end position="94"/>
    </location>
</feature>
<dbReference type="Proteomes" id="UP000038010">
    <property type="component" value="Unassembled WGS sequence"/>
</dbReference>
<dbReference type="PANTHER" id="PTHR48418">
    <property type="entry name" value="TRNA WYBUTOSINE-SYNTHESIZING PROTEIN 3"/>
    <property type="match status" value="1"/>
</dbReference>
<keyword evidence="6" id="KW-0819">tRNA processing</keyword>
<evidence type="ECO:0000256" key="2">
    <source>
        <dbReference type="ARBA" id="ARBA00012750"/>
    </source>
</evidence>
<dbReference type="RefSeq" id="XP_018002306.1">
    <property type="nucleotide sequence ID" value="XM_018150325.1"/>
</dbReference>
<gene>
    <name evidence="11" type="ORF">AB675_9760</name>
</gene>
<evidence type="ECO:0000256" key="6">
    <source>
        <dbReference type="ARBA" id="ARBA00022694"/>
    </source>
</evidence>
<keyword evidence="4" id="KW-0808">Transferase</keyword>
<dbReference type="SUPFAM" id="SSF111278">
    <property type="entry name" value="SSo0622-like"/>
    <property type="match status" value="1"/>
</dbReference>
<keyword evidence="12" id="KW-1185">Reference proteome</keyword>
<keyword evidence="5" id="KW-0949">S-adenosyl-L-methionine</keyword>
<accession>A0A0N1HTI1</accession>
<evidence type="ECO:0000256" key="9">
    <source>
        <dbReference type="SAM" id="MobiDB-lite"/>
    </source>
</evidence>
<reference evidence="11 12" key="1">
    <citation type="submission" date="2015-06" db="EMBL/GenBank/DDBJ databases">
        <title>Draft genome of the ant-associated black yeast Phialophora attae CBS 131958.</title>
        <authorList>
            <person name="Moreno L.F."/>
            <person name="Stielow B.J."/>
            <person name="de Hoog S."/>
            <person name="Vicente V.A."/>
            <person name="Weiss V.A."/>
            <person name="de Vries M."/>
            <person name="Cruz L.M."/>
            <person name="Souza E.M."/>
        </authorList>
    </citation>
    <scope>NUCLEOTIDE SEQUENCE [LARGE SCALE GENOMIC DNA]</scope>
    <source>
        <strain evidence="11 12">CBS 131958</strain>
    </source>
</reference>
<dbReference type="EMBL" id="LFJN01000007">
    <property type="protein sequence ID" value="KPI42343.1"/>
    <property type="molecule type" value="Genomic_DNA"/>
</dbReference>
<dbReference type="Gene3D" id="3.30.1960.10">
    <property type="entry name" value="tRNA wybutosine-synthesizing-like"/>
    <property type="match status" value="1"/>
</dbReference>
<proteinExistence type="inferred from homology"/>
<evidence type="ECO:0000256" key="3">
    <source>
        <dbReference type="ARBA" id="ARBA00022603"/>
    </source>
</evidence>
<evidence type="ECO:0000259" key="10">
    <source>
        <dbReference type="Pfam" id="PF02676"/>
    </source>
</evidence>
<dbReference type="STRING" id="1664694.A0A0N1HTI1"/>
<name>A0A0N1HTI1_9EURO</name>
<feature type="domain" description="tRNA wybutosine-synthesizing protein" evidence="10">
    <location>
        <begin position="15"/>
        <end position="275"/>
    </location>
</feature>
<comment type="similarity">
    <text evidence="1">Belongs to the TYW3 family.</text>
</comment>